<keyword evidence="11 20" id="KW-0378">Hydrolase</keyword>
<dbReference type="GO" id="GO:0008686">
    <property type="term" value="F:3,4-dihydroxy-2-butanone-4-phosphate synthase activity"/>
    <property type="evidence" value="ECO:0007669"/>
    <property type="project" value="UniProtKB-EC"/>
</dbReference>
<comment type="similarity">
    <text evidence="20">Belongs to the GTP cyclohydrolase II family.</text>
</comment>
<dbReference type="InterPro" id="IPR036144">
    <property type="entry name" value="RibA-like_sf"/>
</dbReference>
<keyword evidence="10 20" id="KW-0547">Nucleotide-binding</keyword>
<evidence type="ECO:0000256" key="2">
    <source>
        <dbReference type="ARBA" id="ARBA00001936"/>
    </source>
</evidence>
<evidence type="ECO:0000259" key="21">
    <source>
        <dbReference type="Pfam" id="PF00925"/>
    </source>
</evidence>
<keyword evidence="13" id="KW-0460">Magnesium</keyword>
<dbReference type="Proteomes" id="UP000051621">
    <property type="component" value="Unassembled WGS sequence"/>
</dbReference>
<evidence type="ECO:0000256" key="7">
    <source>
        <dbReference type="ARBA" id="ARBA00005520"/>
    </source>
</evidence>
<dbReference type="GO" id="GO:0009231">
    <property type="term" value="P:riboflavin biosynthetic process"/>
    <property type="evidence" value="ECO:0007669"/>
    <property type="project" value="UniProtKB-UniRule"/>
</dbReference>
<evidence type="ECO:0000256" key="19">
    <source>
        <dbReference type="ARBA" id="ARBA00049295"/>
    </source>
</evidence>
<dbReference type="NCBIfam" id="TIGR00506">
    <property type="entry name" value="ribB"/>
    <property type="match status" value="1"/>
</dbReference>
<dbReference type="Gene3D" id="3.90.870.10">
    <property type="entry name" value="DHBP synthase"/>
    <property type="match status" value="1"/>
</dbReference>
<keyword evidence="12 20" id="KW-0862">Zinc</keyword>
<dbReference type="EMBL" id="AZEF01000013">
    <property type="protein sequence ID" value="KRL02429.1"/>
    <property type="molecule type" value="Genomic_DNA"/>
</dbReference>
<evidence type="ECO:0000256" key="9">
    <source>
        <dbReference type="ARBA" id="ARBA00022723"/>
    </source>
</evidence>
<evidence type="ECO:0000256" key="6">
    <source>
        <dbReference type="ARBA" id="ARBA00004904"/>
    </source>
</evidence>
<protein>
    <recommendedName>
        <fullName evidence="20">GTP cyclohydrolase-2</fullName>
        <ecNumber evidence="20">3.5.4.25</ecNumber>
    </recommendedName>
    <alternativeName>
        <fullName evidence="20">GTP cyclohydrolase II</fullName>
    </alternativeName>
</protein>
<keyword evidence="16" id="KW-0456">Lyase</keyword>
<comment type="pathway">
    <text evidence="6">Cofactor biosynthesis; riboflavin biosynthesis; 2-hydroxy-3-oxobutyl phosphate from D-ribulose 5-phosphate: step 1/1.</text>
</comment>
<evidence type="ECO:0000256" key="1">
    <source>
        <dbReference type="ARBA" id="ARBA00000141"/>
    </source>
</evidence>
<feature type="binding site" evidence="20">
    <location>
        <position position="260"/>
    </location>
    <ligand>
        <name>Zn(2+)</name>
        <dbReference type="ChEBI" id="CHEBI:29105"/>
        <note>catalytic</note>
    </ligand>
</feature>
<comment type="pathway">
    <text evidence="5 20">Cofactor biosynthesis; riboflavin biosynthesis; 5-amino-6-(D-ribitylamino)uracil from GTP: step 1/4.</text>
</comment>
<feature type="binding site" evidence="20">
    <location>
        <position position="355"/>
    </location>
    <ligand>
        <name>GTP</name>
        <dbReference type="ChEBI" id="CHEBI:37565"/>
    </ligand>
</feature>
<evidence type="ECO:0000256" key="18">
    <source>
        <dbReference type="ARBA" id="ARBA00043932"/>
    </source>
</evidence>
<dbReference type="GO" id="GO:0008270">
    <property type="term" value="F:zinc ion binding"/>
    <property type="evidence" value="ECO:0007669"/>
    <property type="project" value="UniProtKB-UniRule"/>
</dbReference>
<dbReference type="FunFam" id="3.90.870.10:FF:000001">
    <property type="entry name" value="Riboflavin biosynthesis protein RibBA"/>
    <property type="match status" value="1"/>
</dbReference>
<accession>A0A0R1M318</accession>
<evidence type="ECO:0000256" key="16">
    <source>
        <dbReference type="ARBA" id="ARBA00023239"/>
    </source>
</evidence>
<dbReference type="PANTHER" id="PTHR21327">
    <property type="entry name" value="GTP CYCLOHYDROLASE II-RELATED"/>
    <property type="match status" value="1"/>
</dbReference>
<dbReference type="EC" id="3.5.4.25" evidence="20"/>
<sequence>MSEMNNSLVKQAIEDLKKGKLILVVDGQDREAEGDFVGLAEYATGETLNQMITYGRGLVCAPMTREIGEYLALDPMTIHNTESFGTAFTVSVDHKTTSTGISAFDRAKTIRALGTPESKPEDFEHPGHIFPLIAEKGGVLKRQGHTEAAVDLALMAARQPVAYICETLNSDGTMARLSQLEKLAQRLDMTLVTIQDIIAYRYSLNQNAVAAIAPIEMPTRKGVFTLTGYVATTDEQTQLWLSKGKMTTDEPLLLRLHSECFTGDILGSKRCDCGEQLQMAMRKIQMEKRGAVLYLRQEGRGIGLLNKLKTYKLQEHGYDTYDANVKLGFAPDERDYGVAAAILCDQGIRRVRLMTNNPSKVAALTAYGIEVVEQVPLETKPQAENLKYLKTKKSKFHHTLHFI</sequence>
<dbReference type="NCBIfam" id="NF001591">
    <property type="entry name" value="PRK00393.1"/>
    <property type="match status" value="1"/>
</dbReference>
<evidence type="ECO:0000256" key="10">
    <source>
        <dbReference type="ARBA" id="ARBA00022741"/>
    </source>
</evidence>
<dbReference type="Pfam" id="PF00926">
    <property type="entry name" value="DHBP_synthase"/>
    <property type="match status" value="1"/>
</dbReference>
<comment type="catalytic activity">
    <reaction evidence="1">
        <text>D-ribulose 5-phosphate = (2S)-2-hydroxy-3-oxobutyl phosphate + formate + H(+)</text>
        <dbReference type="Rhea" id="RHEA:18457"/>
        <dbReference type="ChEBI" id="CHEBI:15378"/>
        <dbReference type="ChEBI" id="CHEBI:15740"/>
        <dbReference type="ChEBI" id="CHEBI:58121"/>
        <dbReference type="ChEBI" id="CHEBI:58830"/>
        <dbReference type="EC" id="4.1.99.12"/>
    </reaction>
</comment>
<dbReference type="Gene3D" id="3.40.50.10990">
    <property type="entry name" value="GTP cyclohydrolase II"/>
    <property type="match status" value="1"/>
</dbReference>
<keyword evidence="15" id="KW-0464">Manganese</keyword>
<dbReference type="Pfam" id="PF00925">
    <property type="entry name" value="GTP_cyclohydro2"/>
    <property type="match status" value="1"/>
</dbReference>
<evidence type="ECO:0000256" key="15">
    <source>
        <dbReference type="ARBA" id="ARBA00023211"/>
    </source>
</evidence>
<dbReference type="InterPro" id="IPR000422">
    <property type="entry name" value="DHBP_synthase_RibB"/>
</dbReference>
<dbReference type="FunFam" id="3.40.50.10990:FF:000001">
    <property type="entry name" value="Riboflavin biosynthesis protein RibBA"/>
    <property type="match status" value="1"/>
</dbReference>
<evidence type="ECO:0000256" key="14">
    <source>
        <dbReference type="ARBA" id="ARBA00023134"/>
    </source>
</evidence>
<feature type="binding site" evidence="20">
    <location>
        <begin position="298"/>
        <end position="300"/>
    </location>
    <ligand>
        <name>GTP</name>
        <dbReference type="ChEBI" id="CHEBI:37565"/>
    </ligand>
</feature>
<evidence type="ECO:0000313" key="22">
    <source>
        <dbReference type="EMBL" id="KRL02429.1"/>
    </source>
</evidence>
<feature type="active site" description="Proton acceptor" evidence="20">
    <location>
        <position position="332"/>
    </location>
</feature>
<keyword evidence="23" id="KW-1185">Reference proteome</keyword>
<evidence type="ECO:0000256" key="20">
    <source>
        <dbReference type="HAMAP-Rule" id="MF_00179"/>
    </source>
</evidence>
<evidence type="ECO:0000256" key="17">
    <source>
        <dbReference type="ARBA" id="ARBA00023268"/>
    </source>
</evidence>
<keyword evidence="17" id="KW-0511">Multifunctional enzyme</keyword>
<comment type="similarity">
    <text evidence="7">In the N-terminal section; belongs to the DHBP synthase family.</text>
</comment>
<evidence type="ECO:0000256" key="5">
    <source>
        <dbReference type="ARBA" id="ARBA00004853"/>
    </source>
</evidence>
<feature type="binding site" evidence="20">
    <location>
        <position position="276"/>
    </location>
    <ligand>
        <name>GTP</name>
        <dbReference type="ChEBI" id="CHEBI:37565"/>
    </ligand>
</feature>
<dbReference type="PANTHER" id="PTHR21327:SF18">
    <property type="entry name" value="3,4-DIHYDROXY-2-BUTANONE 4-PHOSPHATE SYNTHASE"/>
    <property type="match status" value="1"/>
</dbReference>
<dbReference type="PIRSF" id="PIRSF001259">
    <property type="entry name" value="RibA"/>
    <property type="match status" value="1"/>
</dbReference>
<keyword evidence="9 20" id="KW-0479">Metal-binding</keyword>
<comment type="function">
    <text evidence="4">Catalyzes the conversion of D-ribulose 5-phosphate to formate and 3,4-dihydroxy-2-butanone 4-phosphate.</text>
</comment>
<name>A0A0R1M318_9LACO</name>
<feature type="binding site" evidence="20">
    <location>
        <position position="320"/>
    </location>
    <ligand>
        <name>GTP</name>
        <dbReference type="ChEBI" id="CHEBI:37565"/>
    </ligand>
</feature>
<dbReference type="SUPFAM" id="SSF142695">
    <property type="entry name" value="RibA-like"/>
    <property type="match status" value="1"/>
</dbReference>
<dbReference type="GO" id="GO:0005525">
    <property type="term" value="F:GTP binding"/>
    <property type="evidence" value="ECO:0007669"/>
    <property type="project" value="UniProtKB-KW"/>
</dbReference>
<organism evidence="22 23">
    <name type="scientific">Liquorilactobacillus capillatus DSM 19910</name>
    <dbReference type="NCBI Taxonomy" id="1423731"/>
    <lineage>
        <taxon>Bacteria</taxon>
        <taxon>Bacillati</taxon>
        <taxon>Bacillota</taxon>
        <taxon>Bacilli</taxon>
        <taxon>Lactobacillales</taxon>
        <taxon>Lactobacillaceae</taxon>
        <taxon>Liquorilactobacillus</taxon>
    </lineage>
</organism>
<evidence type="ECO:0000313" key="23">
    <source>
        <dbReference type="Proteomes" id="UP000051621"/>
    </source>
</evidence>
<dbReference type="AlphaFoldDB" id="A0A0R1M318"/>
<dbReference type="InterPro" id="IPR000926">
    <property type="entry name" value="RibA"/>
</dbReference>
<keyword evidence="14 20" id="KW-0342">GTP-binding</keyword>
<feature type="binding site" evidence="20">
    <location>
        <begin position="255"/>
        <end position="259"/>
    </location>
    <ligand>
        <name>GTP</name>
        <dbReference type="ChEBI" id="CHEBI:37565"/>
    </ligand>
</feature>
<dbReference type="InterPro" id="IPR017945">
    <property type="entry name" value="DHBP_synth_RibB-like_a/b_dom"/>
</dbReference>
<dbReference type="UniPathway" id="UPA00275">
    <property type="reaction ID" value="UER00399"/>
</dbReference>
<feature type="binding site" evidence="20">
    <location>
        <position position="273"/>
    </location>
    <ligand>
        <name>Zn(2+)</name>
        <dbReference type="ChEBI" id="CHEBI:29105"/>
        <note>catalytic</note>
    </ligand>
</feature>
<reference evidence="22 23" key="1">
    <citation type="journal article" date="2015" name="Genome Announc.">
        <title>Expanding the biotechnology potential of lactobacilli through comparative genomics of 213 strains and associated genera.</title>
        <authorList>
            <person name="Sun Z."/>
            <person name="Harris H.M."/>
            <person name="McCann A."/>
            <person name="Guo C."/>
            <person name="Argimon S."/>
            <person name="Zhang W."/>
            <person name="Yang X."/>
            <person name="Jeffery I.B."/>
            <person name="Cooney J.C."/>
            <person name="Kagawa T.F."/>
            <person name="Liu W."/>
            <person name="Song Y."/>
            <person name="Salvetti E."/>
            <person name="Wrobel A."/>
            <person name="Rasinkangas P."/>
            <person name="Parkhill J."/>
            <person name="Rea M.C."/>
            <person name="O'Sullivan O."/>
            <person name="Ritari J."/>
            <person name="Douillard F.P."/>
            <person name="Paul Ross R."/>
            <person name="Yang R."/>
            <person name="Briner A.E."/>
            <person name="Felis G.E."/>
            <person name="de Vos W.M."/>
            <person name="Barrangou R."/>
            <person name="Klaenhammer T.R."/>
            <person name="Caufield P.W."/>
            <person name="Cui Y."/>
            <person name="Zhang H."/>
            <person name="O'Toole P.W."/>
        </authorList>
    </citation>
    <scope>NUCLEOTIDE SEQUENCE [LARGE SCALE GENOMIC DNA]</scope>
    <source>
        <strain evidence="22 23">DSM 19910</strain>
    </source>
</reference>
<comment type="cofactor">
    <cofactor evidence="2">
        <name>Mn(2+)</name>
        <dbReference type="ChEBI" id="CHEBI:29035"/>
    </cofactor>
</comment>
<feature type="domain" description="GTP cyclohydrolase II" evidence="21">
    <location>
        <begin position="215"/>
        <end position="376"/>
    </location>
</feature>
<dbReference type="GO" id="GO:0003935">
    <property type="term" value="F:GTP cyclohydrolase II activity"/>
    <property type="evidence" value="ECO:0007669"/>
    <property type="project" value="UniProtKB-UniRule"/>
</dbReference>
<dbReference type="GO" id="GO:0005829">
    <property type="term" value="C:cytosol"/>
    <property type="evidence" value="ECO:0007669"/>
    <property type="project" value="TreeGrafter"/>
</dbReference>
<feature type="active site" description="Nucleophile" evidence="20">
    <location>
        <position position="334"/>
    </location>
</feature>
<dbReference type="HAMAP" id="MF_00179">
    <property type="entry name" value="RibA"/>
    <property type="match status" value="1"/>
</dbReference>
<comment type="caution">
    <text evidence="22">The sequence shown here is derived from an EMBL/GenBank/DDBJ whole genome shotgun (WGS) entry which is preliminary data.</text>
</comment>
<dbReference type="NCBIfam" id="TIGR00505">
    <property type="entry name" value="ribA"/>
    <property type="match status" value="1"/>
</dbReference>
<dbReference type="PATRIC" id="fig|1423731.3.peg.792"/>
<comment type="catalytic activity">
    <reaction evidence="19 20">
        <text>GTP + 4 H2O = 2,5-diamino-6-hydroxy-4-(5-phosphoribosylamino)-pyrimidine + formate + 2 phosphate + 3 H(+)</text>
        <dbReference type="Rhea" id="RHEA:23704"/>
        <dbReference type="ChEBI" id="CHEBI:15377"/>
        <dbReference type="ChEBI" id="CHEBI:15378"/>
        <dbReference type="ChEBI" id="CHEBI:15740"/>
        <dbReference type="ChEBI" id="CHEBI:37565"/>
        <dbReference type="ChEBI" id="CHEBI:43474"/>
        <dbReference type="ChEBI" id="CHEBI:58614"/>
        <dbReference type="EC" id="3.5.4.25"/>
    </reaction>
</comment>
<evidence type="ECO:0000256" key="13">
    <source>
        <dbReference type="ARBA" id="ARBA00022842"/>
    </source>
</evidence>
<evidence type="ECO:0000256" key="3">
    <source>
        <dbReference type="ARBA" id="ARBA00001946"/>
    </source>
</evidence>
<evidence type="ECO:0000256" key="8">
    <source>
        <dbReference type="ARBA" id="ARBA00022619"/>
    </source>
</evidence>
<evidence type="ECO:0000256" key="12">
    <source>
        <dbReference type="ARBA" id="ARBA00022833"/>
    </source>
</evidence>
<comment type="cofactor">
    <cofactor evidence="3">
        <name>Mg(2+)</name>
        <dbReference type="ChEBI" id="CHEBI:18420"/>
    </cofactor>
</comment>
<feature type="binding site" evidence="20">
    <location>
        <position position="360"/>
    </location>
    <ligand>
        <name>GTP</name>
        <dbReference type="ChEBI" id="CHEBI:37565"/>
    </ligand>
</feature>
<proteinExistence type="inferred from homology"/>
<evidence type="ECO:0000256" key="4">
    <source>
        <dbReference type="ARBA" id="ARBA00002284"/>
    </source>
</evidence>
<dbReference type="SUPFAM" id="SSF55821">
    <property type="entry name" value="YrdC/RibB"/>
    <property type="match status" value="1"/>
</dbReference>
<evidence type="ECO:0000256" key="11">
    <source>
        <dbReference type="ARBA" id="ARBA00022801"/>
    </source>
</evidence>
<comment type="cofactor">
    <cofactor evidence="20">
        <name>Zn(2+)</name>
        <dbReference type="ChEBI" id="CHEBI:29105"/>
    </cofactor>
    <text evidence="20">Binds 1 zinc ion per subunit.</text>
</comment>
<keyword evidence="8 20" id="KW-0686">Riboflavin biosynthesis</keyword>
<dbReference type="CDD" id="cd00641">
    <property type="entry name" value="GTP_cyclohydro2"/>
    <property type="match status" value="1"/>
</dbReference>
<comment type="function">
    <text evidence="18 20">Catalyzes the conversion of GTP to 2,5-diamino-6-ribosylamino-4(3H)-pyrimidinone 5'-phosphate (DARP), formate and pyrophosphate.</text>
</comment>
<feature type="binding site" evidence="20">
    <location>
        <position position="271"/>
    </location>
    <ligand>
        <name>Zn(2+)</name>
        <dbReference type="ChEBI" id="CHEBI:29105"/>
        <note>catalytic</note>
    </ligand>
</feature>
<gene>
    <name evidence="20" type="primary">ribA</name>
    <name evidence="22" type="ORF">FC81_GL000773</name>
</gene>
<dbReference type="InterPro" id="IPR032677">
    <property type="entry name" value="GTP_cyclohydro_II"/>
</dbReference>
<dbReference type="STRING" id="1423731.FC81_GL000773"/>